<dbReference type="InterPro" id="IPR036388">
    <property type="entry name" value="WH-like_DNA-bd_sf"/>
</dbReference>
<dbReference type="FunFam" id="1.10.8.430:FF:000003">
    <property type="entry name" value="Probable disease resistance protein At5g66910"/>
    <property type="match status" value="1"/>
</dbReference>
<dbReference type="Gene3D" id="1.10.10.10">
    <property type="entry name" value="Winged helix-like DNA-binding domain superfamily/Winged helix DNA-binding domain"/>
    <property type="match status" value="1"/>
</dbReference>
<dbReference type="GO" id="GO:0043531">
    <property type="term" value="F:ADP binding"/>
    <property type="evidence" value="ECO:0007669"/>
    <property type="project" value="InterPro"/>
</dbReference>
<evidence type="ECO:0000313" key="6">
    <source>
        <dbReference type="EMBL" id="PNT46903.1"/>
    </source>
</evidence>
<feature type="domain" description="NB-ARC" evidence="4">
    <location>
        <begin position="164"/>
        <end position="206"/>
    </location>
</feature>
<feature type="domain" description="NB-ARC" evidence="4">
    <location>
        <begin position="212"/>
        <end position="283"/>
    </location>
</feature>
<keyword evidence="2" id="KW-0547">Nucleotide-binding</keyword>
<proteinExistence type="predicted"/>
<keyword evidence="3" id="KW-0611">Plant defense</keyword>
<keyword evidence="7" id="KW-1185">Reference proteome</keyword>
<protein>
    <submittedName>
        <fullName evidence="6">Uncharacterized protein</fullName>
    </submittedName>
</protein>
<dbReference type="Gene3D" id="1.10.8.430">
    <property type="entry name" value="Helical domain of apoptotic protease-activating factors"/>
    <property type="match status" value="1"/>
</dbReference>
<dbReference type="SUPFAM" id="SSF52540">
    <property type="entry name" value="P-loop containing nucleoside triphosphate hydrolases"/>
    <property type="match status" value="1"/>
</dbReference>
<reference evidence="6 7" key="1">
    <citation type="journal article" date="2006" name="Science">
        <title>The genome of black cottonwood, Populus trichocarpa (Torr. &amp; Gray).</title>
        <authorList>
            <person name="Tuskan G.A."/>
            <person name="Difazio S."/>
            <person name="Jansson S."/>
            <person name="Bohlmann J."/>
            <person name="Grigoriev I."/>
            <person name="Hellsten U."/>
            <person name="Putnam N."/>
            <person name="Ralph S."/>
            <person name="Rombauts S."/>
            <person name="Salamov A."/>
            <person name="Schein J."/>
            <person name="Sterck L."/>
            <person name="Aerts A."/>
            <person name="Bhalerao R.R."/>
            <person name="Bhalerao R.P."/>
            <person name="Blaudez D."/>
            <person name="Boerjan W."/>
            <person name="Brun A."/>
            <person name="Brunner A."/>
            <person name="Busov V."/>
            <person name="Campbell M."/>
            <person name="Carlson J."/>
            <person name="Chalot M."/>
            <person name="Chapman J."/>
            <person name="Chen G.L."/>
            <person name="Cooper D."/>
            <person name="Coutinho P.M."/>
            <person name="Couturier J."/>
            <person name="Covert S."/>
            <person name="Cronk Q."/>
            <person name="Cunningham R."/>
            <person name="Davis J."/>
            <person name="Degroeve S."/>
            <person name="Dejardin A."/>
            <person name="Depamphilis C."/>
            <person name="Detter J."/>
            <person name="Dirks B."/>
            <person name="Dubchak I."/>
            <person name="Duplessis S."/>
            <person name="Ehlting J."/>
            <person name="Ellis B."/>
            <person name="Gendler K."/>
            <person name="Goodstein D."/>
            <person name="Gribskov M."/>
            <person name="Grimwood J."/>
            <person name="Groover A."/>
            <person name="Gunter L."/>
            <person name="Hamberger B."/>
            <person name="Heinze B."/>
            <person name="Helariutta Y."/>
            <person name="Henrissat B."/>
            <person name="Holligan D."/>
            <person name="Holt R."/>
            <person name="Huang W."/>
            <person name="Islam-Faridi N."/>
            <person name="Jones S."/>
            <person name="Jones-Rhoades M."/>
            <person name="Jorgensen R."/>
            <person name="Joshi C."/>
            <person name="Kangasjarvi J."/>
            <person name="Karlsson J."/>
            <person name="Kelleher C."/>
            <person name="Kirkpatrick R."/>
            <person name="Kirst M."/>
            <person name="Kohler A."/>
            <person name="Kalluri U."/>
            <person name="Larimer F."/>
            <person name="Leebens-Mack J."/>
            <person name="Leple J.C."/>
            <person name="Locascio P."/>
            <person name="Lou Y."/>
            <person name="Lucas S."/>
            <person name="Martin F."/>
            <person name="Montanini B."/>
            <person name="Napoli C."/>
            <person name="Nelson D.R."/>
            <person name="Nelson C."/>
            <person name="Nieminen K."/>
            <person name="Nilsson O."/>
            <person name="Pereda V."/>
            <person name="Peter G."/>
            <person name="Philippe R."/>
            <person name="Pilate G."/>
            <person name="Poliakov A."/>
            <person name="Razumovskaya J."/>
            <person name="Richardson P."/>
            <person name="Rinaldi C."/>
            <person name="Ritland K."/>
            <person name="Rouze P."/>
            <person name="Ryaboy D."/>
            <person name="Schmutz J."/>
            <person name="Schrader J."/>
            <person name="Segerman B."/>
            <person name="Shin H."/>
            <person name="Siddiqui A."/>
            <person name="Sterky F."/>
            <person name="Terry A."/>
            <person name="Tsai C.J."/>
            <person name="Uberbacher E."/>
            <person name="Unneberg P."/>
            <person name="Vahala J."/>
            <person name="Wall K."/>
            <person name="Wessler S."/>
            <person name="Yang G."/>
            <person name="Yin T."/>
            <person name="Douglas C."/>
            <person name="Marra M."/>
            <person name="Sandberg G."/>
            <person name="Van de Peer Y."/>
            <person name="Rokhsar D."/>
        </authorList>
    </citation>
    <scope>NUCLEOTIDE SEQUENCE [LARGE SCALE GENOMIC DNA]</scope>
    <source>
        <strain evidence="7">cv. Nisqually</strain>
    </source>
</reference>
<dbReference type="Pfam" id="PF18052">
    <property type="entry name" value="Rx_N"/>
    <property type="match status" value="1"/>
</dbReference>
<dbReference type="InParanoid" id="A0A2K2BAU2"/>
<dbReference type="InterPro" id="IPR027417">
    <property type="entry name" value="P-loop_NTPase"/>
</dbReference>
<gene>
    <name evidence="6" type="ORF">POPTR_003G220600</name>
</gene>
<dbReference type="InterPro" id="IPR042197">
    <property type="entry name" value="Apaf_helical"/>
</dbReference>
<evidence type="ECO:0000259" key="5">
    <source>
        <dbReference type="Pfam" id="PF18052"/>
    </source>
</evidence>
<accession>A0A2K2BAU2</accession>
<dbReference type="Gene3D" id="1.20.5.4130">
    <property type="match status" value="1"/>
</dbReference>
<evidence type="ECO:0000313" key="7">
    <source>
        <dbReference type="Proteomes" id="UP000006729"/>
    </source>
</evidence>
<evidence type="ECO:0000256" key="2">
    <source>
        <dbReference type="ARBA" id="ARBA00022741"/>
    </source>
</evidence>
<dbReference type="AlphaFoldDB" id="A0A2K2BAU2"/>
<dbReference type="PANTHER" id="PTHR23155:SF1205">
    <property type="entry name" value="DISEASE RESISTANCE PROTEIN RPM1"/>
    <property type="match status" value="1"/>
</dbReference>
<dbReference type="InterPro" id="IPR002182">
    <property type="entry name" value="NB-ARC"/>
</dbReference>
<name>A0A2K2BAU2_POPTR</name>
<dbReference type="Gene3D" id="3.40.50.300">
    <property type="entry name" value="P-loop containing nucleotide triphosphate hydrolases"/>
    <property type="match status" value="2"/>
</dbReference>
<dbReference type="Proteomes" id="UP000006729">
    <property type="component" value="Chromosome 3"/>
</dbReference>
<dbReference type="CDD" id="cd14798">
    <property type="entry name" value="RX-CC_like"/>
    <property type="match status" value="1"/>
</dbReference>
<feature type="domain" description="Disease resistance N-terminal" evidence="5">
    <location>
        <begin position="5"/>
        <end position="94"/>
    </location>
</feature>
<organism evidence="6 7">
    <name type="scientific">Populus trichocarpa</name>
    <name type="common">Western balsam poplar</name>
    <name type="synonym">Populus balsamifera subsp. trichocarpa</name>
    <dbReference type="NCBI Taxonomy" id="3694"/>
    <lineage>
        <taxon>Eukaryota</taxon>
        <taxon>Viridiplantae</taxon>
        <taxon>Streptophyta</taxon>
        <taxon>Embryophyta</taxon>
        <taxon>Tracheophyta</taxon>
        <taxon>Spermatophyta</taxon>
        <taxon>Magnoliopsida</taxon>
        <taxon>eudicotyledons</taxon>
        <taxon>Gunneridae</taxon>
        <taxon>Pentapetalae</taxon>
        <taxon>rosids</taxon>
        <taxon>fabids</taxon>
        <taxon>Malpighiales</taxon>
        <taxon>Salicaceae</taxon>
        <taxon>Saliceae</taxon>
        <taxon>Populus</taxon>
    </lineage>
</organism>
<evidence type="ECO:0000256" key="3">
    <source>
        <dbReference type="ARBA" id="ARBA00022821"/>
    </source>
</evidence>
<dbReference type="InterPro" id="IPR038005">
    <property type="entry name" value="RX-like_CC"/>
</dbReference>
<keyword evidence="1" id="KW-0677">Repeat</keyword>
<dbReference type="Pfam" id="PF00931">
    <property type="entry name" value="NB-ARC"/>
    <property type="match status" value="2"/>
</dbReference>
<dbReference type="STRING" id="3694.A0A2K2BAU2"/>
<sequence length="396" mass="44923">MADAAMSLAIDKLVHLLTHKVKLLKGVHKKVACIKDDLEIIRAFLKDADSKADKEGISEGVKAWVKQGREVAYCIEDVIDTYMVEACAAQHRDQQRGLMGSILYSICSLVSKLKPRHEIVSGIQDIMARLQEIKDRSERFRFISSEHVTSKGELVGIESPRDDLIVYLVGGASQRTMISLVGMGGIGKTTLAKKVYDNHEVKKHFGCQNIYYLIVFDNEWEIGFWGDVEHALFNNDNGSRLLATTRNKDVANFCKRSSLVHVYQMEPLPQQEAWELFCKKAFKFDFQGKCPQDLEELSHNIVRRCGGLPLAIVAVGELLATKEKVVLEWKRLLDNLGSALVCDPHVENITKILFLSYNDLPYHLKSCFLYFGMLPEDFSIRRSKLIKLWIAEGFIQ</sequence>
<dbReference type="PRINTS" id="PR00364">
    <property type="entry name" value="DISEASERSIST"/>
</dbReference>
<dbReference type="InterPro" id="IPR041118">
    <property type="entry name" value="Rx_N"/>
</dbReference>
<dbReference type="PANTHER" id="PTHR23155">
    <property type="entry name" value="DISEASE RESISTANCE PROTEIN RP"/>
    <property type="match status" value="1"/>
</dbReference>
<evidence type="ECO:0000256" key="1">
    <source>
        <dbReference type="ARBA" id="ARBA00022737"/>
    </source>
</evidence>
<dbReference type="GO" id="GO:0098542">
    <property type="term" value="P:defense response to other organism"/>
    <property type="evidence" value="ECO:0000318"/>
    <property type="project" value="GO_Central"/>
</dbReference>
<dbReference type="EMBL" id="CM009292">
    <property type="protein sequence ID" value="PNT46903.1"/>
    <property type="molecule type" value="Genomic_DNA"/>
</dbReference>
<dbReference type="InterPro" id="IPR044974">
    <property type="entry name" value="Disease_R_plants"/>
</dbReference>
<evidence type="ECO:0000259" key="4">
    <source>
        <dbReference type="Pfam" id="PF00931"/>
    </source>
</evidence>